<dbReference type="Gene3D" id="3.90.1210.10">
    <property type="entry name" value="Antifreeze-like/N-acetylneuraminic acid synthase C-terminal domain"/>
    <property type="match status" value="1"/>
</dbReference>
<dbReference type="Pfam" id="PF16976">
    <property type="entry name" value="RcpC"/>
    <property type="match status" value="1"/>
</dbReference>
<feature type="domain" description="SAF" evidence="3">
    <location>
        <begin position="58"/>
        <end position="120"/>
    </location>
</feature>
<dbReference type="Proteomes" id="UP000184263">
    <property type="component" value="Unassembled WGS sequence"/>
</dbReference>
<dbReference type="InterPro" id="IPR031571">
    <property type="entry name" value="RcpC_dom"/>
</dbReference>
<dbReference type="EMBL" id="FRBC01000003">
    <property type="protein sequence ID" value="SHK39256.1"/>
    <property type="molecule type" value="Genomic_DNA"/>
</dbReference>
<dbReference type="InterPro" id="IPR013974">
    <property type="entry name" value="SAF"/>
</dbReference>
<protein>
    <submittedName>
        <fullName evidence="4">Pilus assembly protein CpaB</fullName>
    </submittedName>
</protein>
<keyword evidence="2" id="KW-0472">Membrane</keyword>
<name>A0A1M6S3K8_SELRU</name>
<accession>A0A1M6S3K8</accession>
<dbReference type="NCBIfam" id="TIGR03177">
    <property type="entry name" value="pilus_cpaB"/>
    <property type="match status" value="1"/>
</dbReference>
<proteinExistence type="predicted"/>
<evidence type="ECO:0000313" key="4">
    <source>
        <dbReference type="EMBL" id="SHK39256.1"/>
    </source>
</evidence>
<keyword evidence="2" id="KW-0812">Transmembrane</keyword>
<evidence type="ECO:0000259" key="3">
    <source>
        <dbReference type="SMART" id="SM00858"/>
    </source>
</evidence>
<dbReference type="RefSeq" id="WP_073088219.1">
    <property type="nucleotide sequence ID" value="NZ_FRBC01000003.1"/>
</dbReference>
<organism evidence="4 5">
    <name type="scientific">Selenomonas ruminantium</name>
    <dbReference type="NCBI Taxonomy" id="971"/>
    <lineage>
        <taxon>Bacteria</taxon>
        <taxon>Bacillati</taxon>
        <taxon>Bacillota</taxon>
        <taxon>Negativicutes</taxon>
        <taxon>Selenomonadales</taxon>
        <taxon>Selenomonadaceae</taxon>
        <taxon>Selenomonas</taxon>
    </lineage>
</organism>
<evidence type="ECO:0000256" key="2">
    <source>
        <dbReference type="SAM" id="Phobius"/>
    </source>
</evidence>
<reference evidence="4 5" key="1">
    <citation type="submission" date="2016-11" db="EMBL/GenBank/DDBJ databases">
        <authorList>
            <person name="Jaros S."/>
            <person name="Januszkiewicz K."/>
            <person name="Wedrychowicz H."/>
        </authorList>
    </citation>
    <scope>NUCLEOTIDE SEQUENCE [LARGE SCALE GENOMIC DNA]</scope>
    <source>
        <strain evidence="4 5">HD4</strain>
    </source>
</reference>
<dbReference type="Pfam" id="PF08666">
    <property type="entry name" value="SAF"/>
    <property type="match status" value="1"/>
</dbReference>
<gene>
    <name evidence="4" type="ORF">SAMN05216582_10391</name>
</gene>
<dbReference type="CDD" id="cd11614">
    <property type="entry name" value="SAF_CpaB_FlgA_like"/>
    <property type="match status" value="1"/>
</dbReference>
<feature type="transmembrane region" description="Helical" evidence="2">
    <location>
        <begin position="20"/>
        <end position="40"/>
    </location>
</feature>
<dbReference type="AlphaFoldDB" id="A0A1M6S3K8"/>
<evidence type="ECO:0000256" key="1">
    <source>
        <dbReference type="SAM" id="MobiDB-lite"/>
    </source>
</evidence>
<feature type="region of interest" description="Disordered" evidence="1">
    <location>
        <begin position="262"/>
        <end position="297"/>
    </location>
</feature>
<sequence length="310" mass="32735">MFSKLMDVLNDLQPRQLLLLAGGTAVVMFFAVYFALTGLVSNTETVKKTVPATQVATTQVVMAREDIPARTVIQEDMLEMRDVPVDAIPRGAMMSTHEIVGQPAASTIYAGDVITLSKLVVDKNKTGFVGEIPDNCRAVSVGISEITGVAGFAKPGDYVDVILVQKDNAGATSRFLLKDVLLLGINQDTAQEKDGNKTDKAKLKGKPAIATLALQPDDMLQLISAAAVGEIYLALRPFHTNDTGNFLNTYTTKSEKVAAAASAPEPVRTSPPVVYQPAPAAPSAAPRAAASPAPRSAGYEIIQGDKVVAN</sequence>
<dbReference type="SMART" id="SM00858">
    <property type="entry name" value="SAF"/>
    <property type="match status" value="1"/>
</dbReference>
<keyword evidence="2" id="KW-1133">Transmembrane helix</keyword>
<feature type="compositionally biased region" description="Low complexity" evidence="1">
    <location>
        <begin position="277"/>
        <end position="297"/>
    </location>
</feature>
<evidence type="ECO:0000313" key="5">
    <source>
        <dbReference type="Proteomes" id="UP000184263"/>
    </source>
</evidence>
<dbReference type="InterPro" id="IPR017592">
    <property type="entry name" value="Pilus_assmbl_Flp-typ_CpaB"/>
</dbReference>